<feature type="transmembrane region" description="Helical" evidence="8">
    <location>
        <begin position="352"/>
        <end position="374"/>
    </location>
</feature>
<protein>
    <recommendedName>
        <fullName evidence="9">Major facilitator superfamily (MFS) profile domain-containing protein</fullName>
    </recommendedName>
</protein>
<dbReference type="PROSITE" id="PS00217">
    <property type="entry name" value="SUGAR_TRANSPORT_2"/>
    <property type="match status" value="1"/>
</dbReference>
<dbReference type="InterPro" id="IPR005829">
    <property type="entry name" value="Sugar_transporter_CS"/>
</dbReference>
<gene>
    <name evidence="10" type="ORF">M409DRAFT_37315</name>
</gene>
<dbReference type="InterPro" id="IPR036259">
    <property type="entry name" value="MFS_trans_sf"/>
</dbReference>
<keyword evidence="4 8" id="KW-0812">Transmembrane</keyword>
<evidence type="ECO:0000256" key="1">
    <source>
        <dbReference type="ARBA" id="ARBA00004141"/>
    </source>
</evidence>
<dbReference type="PANTHER" id="PTHR48022:SF83">
    <property type="entry name" value="MAJOR FACILITATOR SUPERFAMILY (MFS) PROFILE DOMAIN-CONTAINING PROTEIN"/>
    <property type="match status" value="1"/>
</dbReference>
<dbReference type="FunFam" id="1.20.1250.20:FF:000078">
    <property type="entry name" value="MFS maltose transporter, putative"/>
    <property type="match status" value="1"/>
</dbReference>
<comment type="similarity">
    <text evidence="2 7">Belongs to the major facilitator superfamily. Sugar transporter (TC 2.A.1.1) family.</text>
</comment>
<feature type="transmembrane region" description="Helical" evidence="8">
    <location>
        <begin position="164"/>
        <end position="188"/>
    </location>
</feature>
<evidence type="ECO:0000256" key="4">
    <source>
        <dbReference type="ARBA" id="ARBA00022692"/>
    </source>
</evidence>
<evidence type="ECO:0000256" key="8">
    <source>
        <dbReference type="SAM" id="Phobius"/>
    </source>
</evidence>
<feature type="domain" description="Major facilitator superfamily (MFS) profile" evidence="9">
    <location>
        <begin position="33"/>
        <end position="477"/>
    </location>
</feature>
<comment type="subcellular location">
    <subcellularLocation>
        <location evidence="1">Membrane</location>
        <topology evidence="1">Multi-pass membrane protein</topology>
    </subcellularLocation>
</comment>
<evidence type="ECO:0000313" key="10">
    <source>
        <dbReference type="EMBL" id="KAF2163193.1"/>
    </source>
</evidence>
<evidence type="ECO:0000256" key="3">
    <source>
        <dbReference type="ARBA" id="ARBA00022448"/>
    </source>
</evidence>
<evidence type="ECO:0000313" key="11">
    <source>
        <dbReference type="Proteomes" id="UP000799537"/>
    </source>
</evidence>
<dbReference type="InterPro" id="IPR005828">
    <property type="entry name" value="MFS_sugar_transport-like"/>
</dbReference>
<dbReference type="RefSeq" id="XP_033664082.1">
    <property type="nucleotide sequence ID" value="XM_033810712.1"/>
</dbReference>
<feature type="transmembrane region" description="Helical" evidence="8">
    <location>
        <begin position="426"/>
        <end position="443"/>
    </location>
</feature>
<dbReference type="InterPro" id="IPR003663">
    <property type="entry name" value="Sugar/inositol_transpt"/>
</dbReference>
<feature type="transmembrane region" description="Helical" evidence="8">
    <location>
        <begin position="31"/>
        <end position="60"/>
    </location>
</feature>
<dbReference type="GO" id="GO:0016020">
    <property type="term" value="C:membrane"/>
    <property type="evidence" value="ECO:0007669"/>
    <property type="project" value="UniProtKB-SubCell"/>
</dbReference>
<reference evidence="10" key="1">
    <citation type="journal article" date="2020" name="Stud. Mycol.">
        <title>101 Dothideomycetes genomes: a test case for predicting lifestyles and emergence of pathogens.</title>
        <authorList>
            <person name="Haridas S."/>
            <person name="Albert R."/>
            <person name="Binder M."/>
            <person name="Bloem J."/>
            <person name="Labutti K."/>
            <person name="Salamov A."/>
            <person name="Andreopoulos B."/>
            <person name="Baker S."/>
            <person name="Barry K."/>
            <person name="Bills G."/>
            <person name="Bluhm B."/>
            <person name="Cannon C."/>
            <person name="Castanera R."/>
            <person name="Culley D."/>
            <person name="Daum C."/>
            <person name="Ezra D."/>
            <person name="Gonzalez J."/>
            <person name="Henrissat B."/>
            <person name="Kuo A."/>
            <person name="Liang C."/>
            <person name="Lipzen A."/>
            <person name="Lutzoni F."/>
            <person name="Magnuson J."/>
            <person name="Mondo S."/>
            <person name="Nolan M."/>
            <person name="Ohm R."/>
            <person name="Pangilinan J."/>
            <person name="Park H.-J."/>
            <person name="Ramirez L."/>
            <person name="Alfaro M."/>
            <person name="Sun H."/>
            <person name="Tritt A."/>
            <person name="Yoshinaga Y."/>
            <person name="Zwiers L.-H."/>
            <person name="Turgeon B."/>
            <person name="Goodwin S."/>
            <person name="Spatafora J."/>
            <person name="Crous P."/>
            <person name="Grigoriev I."/>
        </authorList>
    </citation>
    <scope>NUCLEOTIDE SEQUENCE</scope>
    <source>
        <strain evidence="10">ATCC 36951</strain>
    </source>
</reference>
<organism evidence="10 11">
    <name type="scientific">Zasmidium cellare ATCC 36951</name>
    <dbReference type="NCBI Taxonomy" id="1080233"/>
    <lineage>
        <taxon>Eukaryota</taxon>
        <taxon>Fungi</taxon>
        <taxon>Dikarya</taxon>
        <taxon>Ascomycota</taxon>
        <taxon>Pezizomycotina</taxon>
        <taxon>Dothideomycetes</taxon>
        <taxon>Dothideomycetidae</taxon>
        <taxon>Mycosphaerellales</taxon>
        <taxon>Mycosphaerellaceae</taxon>
        <taxon>Zasmidium</taxon>
    </lineage>
</organism>
<feature type="transmembrane region" description="Helical" evidence="8">
    <location>
        <begin position="290"/>
        <end position="314"/>
    </location>
</feature>
<feature type="transmembrane region" description="Helical" evidence="8">
    <location>
        <begin position="200"/>
        <end position="221"/>
    </location>
</feature>
<dbReference type="InterPro" id="IPR020846">
    <property type="entry name" value="MFS_dom"/>
</dbReference>
<dbReference type="EMBL" id="ML993610">
    <property type="protein sequence ID" value="KAF2163193.1"/>
    <property type="molecule type" value="Genomic_DNA"/>
</dbReference>
<dbReference type="InterPro" id="IPR050360">
    <property type="entry name" value="MFS_Sugar_Transporters"/>
</dbReference>
<dbReference type="GeneID" id="54563984"/>
<feature type="transmembrane region" description="Helical" evidence="8">
    <location>
        <begin position="326"/>
        <end position="345"/>
    </location>
</feature>
<dbReference type="PROSITE" id="PS50850">
    <property type="entry name" value="MFS"/>
    <property type="match status" value="1"/>
</dbReference>
<sequence length="520" mass="57206">MHEVDSAAAAATEEDHALTVQQALITYRPAVLWSFAIALVIVMEGYDTVLIQSFFAYPAFNRKYGEYDARLGETVISFTWQIAFGMGTLLGQTIGVFVGGFVIERFGVRRVIMCGMVVLTGTIFCTCFAETREVLLAGQVLNGLPLGAFASIGSIYISEVCPTVLRAFSLSFINACWVIGQLLAAGVLQGLVSNTTEWSYRIPFAVQWVWVIPLALLAFLAPESPWWLVRKGCLEDAATSIRRLTSNLTEQQLEQHLAIMKHTNELELSLDTKARYRDCFTPLNRWRTEIACVVLASQAIIGQAFAYNGTFFFVQAGLSPEVAYKLNLGSTGIALVMTFLSWWFMSAAGRRPLLIFGYSVLAVLLLLIGCLDFAAKSSSAAKWVQVGCTIAWLAVYTGFVGPETFTVAGEASATRVRAHTLSVGRNVYYLCSVALGVINSYLINPTGGNWKGKCGFLWFGTTVLVLIWAVFRLPETKGRTYEELDILFAKGIPAWRFKAQRVDAVVEATYAVKDVKSGKE</sequence>
<proteinExistence type="inferred from homology"/>
<evidence type="ECO:0000259" key="9">
    <source>
        <dbReference type="PROSITE" id="PS50850"/>
    </source>
</evidence>
<dbReference type="AlphaFoldDB" id="A0A6A6C8N4"/>
<evidence type="ECO:0000256" key="2">
    <source>
        <dbReference type="ARBA" id="ARBA00010992"/>
    </source>
</evidence>
<keyword evidence="3 7" id="KW-0813">Transport</keyword>
<feature type="transmembrane region" description="Helical" evidence="8">
    <location>
        <begin position="110"/>
        <end position="129"/>
    </location>
</feature>
<keyword evidence="6 8" id="KW-0472">Membrane</keyword>
<feature type="transmembrane region" description="Helical" evidence="8">
    <location>
        <begin position="380"/>
        <end position="405"/>
    </location>
</feature>
<keyword evidence="5 8" id="KW-1133">Transmembrane helix</keyword>
<accession>A0A6A6C8N4</accession>
<name>A0A6A6C8N4_ZASCE</name>
<feature type="transmembrane region" description="Helical" evidence="8">
    <location>
        <begin position="80"/>
        <end position="103"/>
    </location>
</feature>
<dbReference type="OrthoDB" id="6612291at2759"/>
<dbReference type="PANTHER" id="PTHR48022">
    <property type="entry name" value="PLASTIDIC GLUCOSE TRANSPORTER 4"/>
    <property type="match status" value="1"/>
</dbReference>
<evidence type="ECO:0000256" key="5">
    <source>
        <dbReference type="ARBA" id="ARBA00022989"/>
    </source>
</evidence>
<evidence type="ECO:0000256" key="7">
    <source>
        <dbReference type="RuleBase" id="RU003346"/>
    </source>
</evidence>
<dbReference type="SUPFAM" id="SSF103473">
    <property type="entry name" value="MFS general substrate transporter"/>
    <property type="match status" value="1"/>
</dbReference>
<keyword evidence="11" id="KW-1185">Reference proteome</keyword>
<dbReference type="Gene3D" id="1.20.1250.20">
    <property type="entry name" value="MFS general substrate transporter like domains"/>
    <property type="match status" value="1"/>
</dbReference>
<feature type="transmembrane region" description="Helical" evidence="8">
    <location>
        <begin position="135"/>
        <end position="157"/>
    </location>
</feature>
<dbReference type="GO" id="GO:0005351">
    <property type="term" value="F:carbohydrate:proton symporter activity"/>
    <property type="evidence" value="ECO:0007669"/>
    <property type="project" value="TreeGrafter"/>
</dbReference>
<feature type="transmembrane region" description="Helical" evidence="8">
    <location>
        <begin position="455"/>
        <end position="471"/>
    </location>
</feature>
<dbReference type="Proteomes" id="UP000799537">
    <property type="component" value="Unassembled WGS sequence"/>
</dbReference>
<dbReference type="Pfam" id="PF00083">
    <property type="entry name" value="Sugar_tr"/>
    <property type="match status" value="1"/>
</dbReference>
<evidence type="ECO:0000256" key="6">
    <source>
        <dbReference type="ARBA" id="ARBA00023136"/>
    </source>
</evidence>
<dbReference type="NCBIfam" id="TIGR00879">
    <property type="entry name" value="SP"/>
    <property type="match status" value="1"/>
</dbReference>